<dbReference type="Pfam" id="PF10420">
    <property type="entry name" value="IL12p40_C"/>
    <property type="match status" value="1"/>
</dbReference>
<evidence type="ECO:0000313" key="8">
    <source>
        <dbReference type="Proteomes" id="UP001497482"/>
    </source>
</evidence>
<evidence type="ECO:0000256" key="1">
    <source>
        <dbReference type="ARBA" id="ARBA00022729"/>
    </source>
</evidence>
<dbReference type="GO" id="GO:0004896">
    <property type="term" value="F:cytokine receptor activity"/>
    <property type="evidence" value="ECO:0007669"/>
    <property type="project" value="UniProtKB-UniRule"/>
</dbReference>
<evidence type="ECO:0000256" key="5">
    <source>
        <dbReference type="SAM" id="MobiDB-lite"/>
    </source>
</evidence>
<dbReference type="GO" id="GO:0005125">
    <property type="term" value="F:cytokine activity"/>
    <property type="evidence" value="ECO:0007669"/>
    <property type="project" value="UniProtKB-KW"/>
</dbReference>
<gene>
    <name evidence="4" type="primary">IL12B</name>
    <name evidence="7" type="ORF">KC01_LOCUS40927</name>
</gene>
<dbReference type="PRINTS" id="PR01928">
    <property type="entry name" value="INTRLEUKN12B"/>
</dbReference>
<comment type="subcellular location">
    <subcellularLocation>
        <location evidence="4">Secreted</location>
    </subcellularLocation>
</comment>
<evidence type="ECO:0000259" key="6">
    <source>
        <dbReference type="Pfam" id="PF10420"/>
    </source>
</evidence>
<comment type="similarity">
    <text evidence="4">Belongs to the IL-12B family.</text>
</comment>
<sequence>MRMVPTVWAAMTYKCTGNMDKALDVTATQQATLSCENADGEVTWTLNGEVLKDRAFGGLVRVDGPSVTVEEVDDPVLGEYACWRAGKKISSTYLLQEVEEADDLESLKCHAKSYDCVFTCIWRNSGYSVARLLLDPNCESESCPWVTSRGHSTFHFEMSHSLSPYAEEVSMQELRVEALKHFYILKTTKQFFLRDIIRPDSPRVLGHAEVGPQLRVTVAPPETWSSPQSFFSLENEIEYVLKDNGERQQTSCLLIPRKISKFRARCRDAFVPSAWSQWSQWNNVKGKKKKCQNTRCGNKKNNRSKKPL</sequence>
<feature type="region of interest" description="Disordered" evidence="5">
    <location>
        <begin position="285"/>
        <end position="308"/>
    </location>
</feature>
<dbReference type="InterPro" id="IPR015528">
    <property type="entry name" value="IL-12_beta"/>
</dbReference>
<keyword evidence="4" id="KW-0393">Immunoglobulin domain</keyword>
<dbReference type="AlphaFoldDB" id="A0AAV2MNJ7"/>
<organism evidence="7 8">
    <name type="scientific">Knipowitschia caucasica</name>
    <name type="common">Caucasian dwarf goby</name>
    <name type="synonym">Pomatoschistus caucasicus</name>
    <dbReference type="NCBI Taxonomy" id="637954"/>
    <lineage>
        <taxon>Eukaryota</taxon>
        <taxon>Metazoa</taxon>
        <taxon>Chordata</taxon>
        <taxon>Craniata</taxon>
        <taxon>Vertebrata</taxon>
        <taxon>Euteleostomi</taxon>
        <taxon>Actinopterygii</taxon>
        <taxon>Neopterygii</taxon>
        <taxon>Teleostei</taxon>
        <taxon>Neoteleostei</taxon>
        <taxon>Acanthomorphata</taxon>
        <taxon>Gobiaria</taxon>
        <taxon>Gobiiformes</taxon>
        <taxon>Gobioidei</taxon>
        <taxon>Gobiidae</taxon>
        <taxon>Gobiinae</taxon>
        <taxon>Knipowitschia</taxon>
    </lineage>
</organism>
<name>A0AAV2MNJ7_KNICA</name>
<protein>
    <recommendedName>
        <fullName evidence="4">Interleukin-12 subunit beta</fullName>
        <shortName evidence="4">IL-12B</shortName>
    </recommendedName>
    <alternativeName>
        <fullName evidence="4">Cytotoxic lymphocyte maturation factor 40 kDa subunit</fullName>
    </alternativeName>
    <alternativeName>
        <fullName evidence="4">IL-12 subunit p40</fullName>
    </alternativeName>
</protein>
<dbReference type="InterPro" id="IPR019482">
    <property type="entry name" value="IL-12_beta_cen-dom"/>
</dbReference>
<dbReference type="EMBL" id="OZ035831">
    <property type="protein sequence ID" value="CAL1614904.1"/>
    <property type="molecule type" value="Genomic_DNA"/>
</dbReference>
<comment type="subunit">
    <text evidence="4">Heterodimer with IL12A; disulfide-linked. The heterodimer is known as interleukin IL-12.</text>
</comment>
<evidence type="ECO:0000256" key="3">
    <source>
        <dbReference type="ARBA" id="ARBA00023180"/>
    </source>
</evidence>
<dbReference type="InterPro" id="IPR036116">
    <property type="entry name" value="FN3_sf"/>
</dbReference>
<accession>A0AAV2MNJ7</accession>
<keyword evidence="3 4" id="KW-0325">Glycoprotein</keyword>
<evidence type="ECO:0000256" key="4">
    <source>
        <dbReference type="RuleBase" id="RU281113"/>
    </source>
</evidence>
<dbReference type="SUPFAM" id="SSF49265">
    <property type="entry name" value="Fibronectin type III"/>
    <property type="match status" value="1"/>
</dbReference>
<feature type="domain" description="Interleukin-12 beta central" evidence="6">
    <location>
        <begin position="107"/>
        <end position="179"/>
    </location>
</feature>
<dbReference type="Proteomes" id="UP001497482">
    <property type="component" value="Chromosome 9"/>
</dbReference>
<dbReference type="Gene3D" id="2.60.40.10">
    <property type="entry name" value="Immunoglobulins"/>
    <property type="match status" value="2"/>
</dbReference>
<evidence type="ECO:0000313" key="7">
    <source>
        <dbReference type="EMBL" id="CAL1614904.1"/>
    </source>
</evidence>
<dbReference type="GO" id="GO:0005615">
    <property type="term" value="C:extracellular space"/>
    <property type="evidence" value="ECO:0007669"/>
    <property type="project" value="UniProtKB-KW"/>
</dbReference>
<dbReference type="PANTHER" id="PTHR48485">
    <property type="entry name" value="INTERLEUKIN-12 SUBUNIT BETA-RELATED"/>
    <property type="match status" value="1"/>
</dbReference>
<dbReference type="PANTHER" id="PTHR48485:SF3">
    <property type="entry name" value="INTERLEUKIN-12 SUBUNIT BETA"/>
    <property type="match status" value="1"/>
</dbReference>
<keyword evidence="2" id="KW-1015">Disulfide bond</keyword>
<dbReference type="PROSITE" id="PS51257">
    <property type="entry name" value="PROKAR_LIPOPROTEIN"/>
    <property type="match status" value="1"/>
</dbReference>
<keyword evidence="4" id="KW-0202">Cytokine</keyword>
<evidence type="ECO:0000256" key="2">
    <source>
        <dbReference type="ARBA" id="ARBA00023157"/>
    </source>
</evidence>
<dbReference type="InterPro" id="IPR013783">
    <property type="entry name" value="Ig-like_fold"/>
</dbReference>
<dbReference type="InterPro" id="IPR050676">
    <property type="entry name" value="IL-12"/>
</dbReference>
<keyword evidence="8" id="KW-1185">Reference proteome</keyword>
<keyword evidence="4" id="KW-0964">Secreted</keyword>
<proteinExistence type="inferred from homology"/>
<keyword evidence="1" id="KW-0732">Signal</keyword>
<reference evidence="7 8" key="1">
    <citation type="submission" date="2024-04" db="EMBL/GenBank/DDBJ databases">
        <authorList>
            <person name="Waldvogel A.-M."/>
            <person name="Schoenle A."/>
        </authorList>
    </citation>
    <scope>NUCLEOTIDE SEQUENCE [LARGE SCALE GENOMIC DNA]</scope>
</reference>